<dbReference type="Gene3D" id="3.40.630.110">
    <property type="entry name" value="GNAT acetyltransferase-like"/>
    <property type="match status" value="1"/>
</dbReference>
<organism evidence="1 2">
    <name type="scientific">Shouchella xiaoxiensis</name>
    <dbReference type="NCBI Taxonomy" id="766895"/>
    <lineage>
        <taxon>Bacteria</taxon>
        <taxon>Bacillati</taxon>
        <taxon>Bacillota</taxon>
        <taxon>Bacilli</taxon>
        <taxon>Bacillales</taxon>
        <taxon>Bacillaceae</taxon>
        <taxon>Shouchella</taxon>
    </lineage>
</organism>
<sequence length="85" mass="9318">MIVELKPNAFHLCLNLLEEWESIEAKAVIGGINPGRVFVECAETPRTAMISLGNNDGFLFIGDAANEDFTNGLNHFIDTLIKPEA</sequence>
<dbReference type="Proteomes" id="UP001179280">
    <property type="component" value="Unassembled WGS sequence"/>
</dbReference>
<protein>
    <submittedName>
        <fullName evidence="1">Uncharacterized protein</fullName>
    </submittedName>
</protein>
<keyword evidence="2" id="KW-1185">Reference proteome</keyword>
<proteinExistence type="predicted"/>
<dbReference type="EMBL" id="JAFBCV010000010">
    <property type="protein sequence ID" value="MBM7839789.1"/>
    <property type="molecule type" value="Genomic_DNA"/>
</dbReference>
<dbReference type="RefSeq" id="WP_239586750.1">
    <property type="nucleotide sequence ID" value="NZ_JAFBCV010000010.1"/>
</dbReference>
<dbReference type="Pfam" id="PF12746">
    <property type="entry name" value="GNAT_acetyltran"/>
    <property type="match status" value="1"/>
</dbReference>
<dbReference type="InterPro" id="IPR027365">
    <property type="entry name" value="GNAT_acetyltra_YdfB-like"/>
</dbReference>
<comment type="caution">
    <text evidence="1">The sequence shown here is derived from an EMBL/GenBank/DDBJ whole genome shotgun (WGS) entry which is preliminary data.</text>
</comment>
<accession>A0ABS2SWB6</accession>
<evidence type="ECO:0000313" key="1">
    <source>
        <dbReference type="EMBL" id="MBM7839789.1"/>
    </source>
</evidence>
<name>A0ABS2SWB6_9BACI</name>
<evidence type="ECO:0000313" key="2">
    <source>
        <dbReference type="Proteomes" id="UP001179280"/>
    </source>
</evidence>
<gene>
    <name evidence="1" type="ORF">JOC54_003069</name>
</gene>
<reference evidence="1" key="1">
    <citation type="submission" date="2021-01" db="EMBL/GenBank/DDBJ databases">
        <title>Genomic Encyclopedia of Type Strains, Phase IV (KMG-IV): sequencing the most valuable type-strain genomes for metagenomic binning, comparative biology and taxonomic classification.</title>
        <authorList>
            <person name="Goeker M."/>
        </authorList>
    </citation>
    <scope>NUCLEOTIDE SEQUENCE</scope>
    <source>
        <strain evidence="1">DSM 21943</strain>
    </source>
</reference>
<dbReference type="InterPro" id="IPR042573">
    <property type="entry name" value="GNAT_acetyltra_N"/>
</dbReference>